<accession>A0A9P4G7D5</accession>
<proteinExistence type="predicted"/>
<gene>
    <name evidence="2" type="ORF">K460DRAFT_348775</name>
</gene>
<keyword evidence="3" id="KW-1185">Reference proteome</keyword>
<dbReference type="InterPro" id="IPR051678">
    <property type="entry name" value="AGP_Transferase"/>
</dbReference>
<organism evidence="2 3">
    <name type="scientific">Cucurbitaria berberidis CBS 394.84</name>
    <dbReference type="NCBI Taxonomy" id="1168544"/>
    <lineage>
        <taxon>Eukaryota</taxon>
        <taxon>Fungi</taxon>
        <taxon>Dikarya</taxon>
        <taxon>Ascomycota</taxon>
        <taxon>Pezizomycotina</taxon>
        <taxon>Dothideomycetes</taxon>
        <taxon>Pleosporomycetidae</taxon>
        <taxon>Pleosporales</taxon>
        <taxon>Pleosporineae</taxon>
        <taxon>Cucurbitariaceae</taxon>
        <taxon>Cucurbitaria</taxon>
    </lineage>
</organism>
<dbReference type="PANTHER" id="PTHR21310">
    <property type="entry name" value="AMINOGLYCOSIDE PHOSPHOTRANSFERASE-RELATED-RELATED"/>
    <property type="match status" value="1"/>
</dbReference>
<sequence>MKTQDMEPPEHYLPYNPIRRFADEITLPDNAVDKFPNKIGPRIIFLPDTKQILKIGYGITRSEAEAMRLLTSQTSVPVARVDRVSERGDSGYILMSQLEGQPLADVWPALTPEARACLMQDLRGYIQEWRTLRGDYYGALGHQPCQDIFFKHFPMRKESNVEYGPYKTRSEYNAGIKRALQMSRPPETSDARDEALLDKIETLNDSVIVFTHGDLHRDNILVKNGKITGILDWGSSGYSIMDREYYEARSRARNPEWKAALESVFAGEIDMITYSILEQVDKELVVYSGM</sequence>
<dbReference type="Proteomes" id="UP000800039">
    <property type="component" value="Unassembled WGS sequence"/>
</dbReference>
<dbReference type="GeneID" id="63848653"/>
<dbReference type="GO" id="GO:0016301">
    <property type="term" value="F:kinase activity"/>
    <property type="evidence" value="ECO:0007669"/>
    <property type="project" value="UniProtKB-KW"/>
</dbReference>
<protein>
    <submittedName>
        <fullName evidence="2">Kinase-like protein</fullName>
    </submittedName>
</protein>
<dbReference type="EMBL" id="ML976620">
    <property type="protein sequence ID" value="KAF1840390.1"/>
    <property type="molecule type" value="Genomic_DNA"/>
</dbReference>
<name>A0A9P4G7D5_9PLEO</name>
<comment type="caution">
    <text evidence="2">The sequence shown here is derived from an EMBL/GenBank/DDBJ whole genome shotgun (WGS) entry which is preliminary data.</text>
</comment>
<evidence type="ECO:0000313" key="3">
    <source>
        <dbReference type="Proteomes" id="UP000800039"/>
    </source>
</evidence>
<keyword evidence="2" id="KW-0808">Transferase</keyword>
<dbReference type="InterPro" id="IPR011009">
    <property type="entry name" value="Kinase-like_dom_sf"/>
</dbReference>
<dbReference type="OrthoDB" id="2906425at2759"/>
<reference evidence="2" key="1">
    <citation type="submission" date="2020-01" db="EMBL/GenBank/DDBJ databases">
        <authorList>
            <consortium name="DOE Joint Genome Institute"/>
            <person name="Haridas S."/>
            <person name="Albert R."/>
            <person name="Binder M."/>
            <person name="Bloem J."/>
            <person name="Labutti K."/>
            <person name="Salamov A."/>
            <person name="Andreopoulos B."/>
            <person name="Baker S.E."/>
            <person name="Barry K."/>
            <person name="Bills G."/>
            <person name="Bluhm B.H."/>
            <person name="Cannon C."/>
            <person name="Castanera R."/>
            <person name="Culley D.E."/>
            <person name="Daum C."/>
            <person name="Ezra D."/>
            <person name="Gonzalez J.B."/>
            <person name="Henrissat B."/>
            <person name="Kuo A."/>
            <person name="Liang C."/>
            <person name="Lipzen A."/>
            <person name="Lutzoni F."/>
            <person name="Magnuson J."/>
            <person name="Mondo S."/>
            <person name="Nolan M."/>
            <person name="Ohm R."/>
            <person name="Pangilinan J."/>
            <person name="Park H.-J."/>
            <person name="Ramirez L."/>
            <person name="Alfaro M."/>
            <person name="Sun H."/>
            <person name="Tritt A."/>
            <person name="Yoshinaga Y."/>
            <person name="Zwiers L.-H."/>
            <person name="Turgeon B.G."/>
            <person name="Goodwin S.B."/>
            <person name="Spatafora J.W."/>
            <person name="Crous P.W."/>
            <person name="Grigoriev I.V."/>
        </authorList>
    </citation>
    <scope>NUCLEOTIDE SEQUENCE</scope>
    <source>
        <strain evidence="2">CBS 394.84</strain>
    </source>
</reference>
<dbReference type="InterPro" id="IPR002575">
    <property type="entry name" value="Aminoglycoside_PTrfase"/>
</dbReference>
<feature type="domain" description="Aminoglycoside phosphotransferase" evidence="1">
    <location>
        <begin position="61"/>
        <end position="242"/>
    </location>
</feature>
<keyword evidence="2" id="KW-0418">Kinase</keyword>
<evidence type="ECO:0000313" key="2">
    <source>
        <dbReference type="EMBL" id="KAF1840390.1"/>
    </source>
</evidence>
<dbReference type="Gene3D" id="3.90.1200.10">
    <property type="match status" value="1"/>
</dbReference>
<dbReference type="AlphaFoldDB" id="A0A9P4G7D5"/>
<dbReference type="SUPFAM" id="SSF56112">
    <property type="entry name" value="Protein kinase-like (PK-like)"/>
    <property type="match status" value="1"/>
</dbReference>
<dbReference type="RefSeq" id="XP_040782953.1">
    <property type="nucleotide sequence ID" value="XM_040931401.1"/>
</dbReference>
<dbReference type="PANTHER" id="PTHR21310:SF15">
    <property type="entry name" value="AMINOGLYCOSIDE PHOSPHOTRANSFERASE DOMAIN-CONTAINING PROTEIN"/>
    <property type="match status" value="1"/>
</dbReference>
<dbReference type="CDD" id="cd05120">
    <property type="entry name" value="APH_ChoK_like"/>
    <property type="match status" value="1"/>
</dbReference>
<evidence type="ECO:0000259" key="1">
    <source>
        <dbReference type="Pfam" id="PF01636"/>
    </source>
</evidence>
<dbReference type="Pfam" id="PF01636">
    <property type="entry name" value="APH"/>
    <property type="match status" value="1"/>
</dbReference>